<protein>
    <submittedName>
        <fullName evidence="4">Ankyrin</fullName>
    </submittedName>
</protein>
<reference evidence="4 5" key="1">
    <citation type="journal article" date="2015" name="Fungal Genet. Biol.">
        <title>Evolution of novel wood decay mechanisms in Agaricales revealed by the genome sequences of Fistulina hepatica and Cylindrobasidium torrendii.</title>
        <authorList>
            <person name="Floudas D."/>
            <person name="Held B.W."/>
            <person name="Riley R."/>
            <person name="Nagy L.G."/>
            <person name="Koehler G."/>
            <person name="Ransdell A.S."/>
            <person name="Younus H."/>
            <person name="Chow J."/>
            <person name="Chiniquy J."/>
            <person name="Lipzen A."/>
            <person name="Tritt A."/>
            <person name="Sun H."/>
            <person name="Haridas S."/>
            <person name="LaButti K."/>
            <person name="Ohm R.A."/>
            <person name="Kues U."/>
            <person name="Blanchette R.A."/>
            <person name="Grigoriev I.V."/>
            <person name="Minto R.E."/>
            <person name="Hibbett D.S."/>
        </authorList>
    </citation>
    <scope>NUCLEOTIDE SEQUENCE [LARGE SCALE GENOMIC DNA]</scope>
    <source>
        <strain evidence="4 5">FP15055 ss-10</strain>
    </source>
</reference>
<dbReference type="SUPFAM" id="SSF48403">
    <property type="entry name" value="Ankyrin repeat"/>
    <property type="match status" value="1"/>
</dbReference>
<dbReference type="OrthoDB" id="7464126at2759"/>
<gene>
    <name evidence="4" type="ORF">CYLTODRAFT_387034</name>
</gene>
<dbReference type="AlphaFoldDB" id="A0A0D7BTA7"/>
<name>A0A0D7BTA7_9AGAR</name>
<dbReference type="InterPro" id="IPR002110">
    <property type="entry name" value="Ankyrin_rpt"/>
</dbReference>
<feature type="repeat" description="ANK" evidence="3">
    <location>
        <begin position="161"/>
        <end position="194"/>
    </location>
</feature>
<keyword evidence="1" id="KW-0677">Repeat</keyword>
<organism evidence="4 5">
    <name type="scientific">Cylindrobasidium torrendii FP15055 ss-10</name>
    <dbReference type="NCBI Taxonomy" id="1314674"/>
    <lineage>
        <taxon>Eukaryota</taxon>
        <taxon>Fungi</taxon>
        <taxon>Dikarya</taxon>
        <taxon>Basidiomycota</taxon>
        <taxon>Agaricomycotina</taxon>
        <taxon>Agaricomycetes</taxon>
        <taxon>Agaricomycetidae</taxon>
        <taxon>Agaricales</taxon>
        <taxon>Marasmiineae</taxon>
        <taxon>Physalacriaceae</taxon>
        <taxon>Cylindrobasidium</taxon>
    </lineage>
</organism>
<dbReference type="PROSITE" id="PS50297">
    <property type="entry name" value="ANK_REP_REGION"/>
    <property type="match status" value="4"/>
</dbReference>
<dbReference type="SMART" id="SM00248">
    <property type="entry name" value="ANK"/>
    <property type="match status" value="6"/>
</dbReference>
<dbReference type="InterPro" id="IPR036770">
    <property type="entry name" value="Ankyrin_rpt-contain_sf"/>
</dbReference>
<dbReference type="PROSITE" id="PS50088">
    <property type="entry name" value="ANK_REPEAT"/>
    <property type="match status" value="5"/>
</dbReference>
<feature type="repeat" description="ANK" evidence="3">
    <location>
        <begin position="95"/>
        <end position="127"/>
    </location>
</feature>
<dbReference type="PRINTS" id="PR01415">
    <property type="entry name" value="ANKYRIN"/>
</dbReference>
<feature type="repeat" description="ANK" evidence="3">
    <location>
        <begin position="195"/>
        <end position="227"/>
    </location>
</feature>
<feature type="repeat" description="ANK" evidence="3">
    <location>
        <begin position="128"/>
        <end position="160"/>
    </location>
</feature>
<dbReference type="PANTHER" id="PTHR24189">
    <property type="entry name" value="MYOTROPHIN"/>
    <property type="match status" value="1"/>
</dbReference>
<evidence type="ECO:0000313" key="4">
    <source>
        <dbReference type="EMBL" id="KIY73404.1"/>
    </source>
</evidence>
<sequence length="363" mass="39568">MPFLAYAARYWGWHARSIERPLIPLIRKLLEDFNLRASSYQVLHSRQSQSPQLSEAIFAALPTGEGPLHVTAHWNLPETTAIYLEHSDPSCVDAQGWTPLHWACSKGSTLVREMLLERGAALDIRDSHGWTPLFWASFSGDVEAVKSLLSRGADHLAKDIHSWSALQWAASRGERRATVAQLVKHGADYLAKDEAGWQPLHLAIHSGCEPAVDVLIDAGADIRATTAKWPSGGTKPTGLYAGDAWGGFPLHLAAMSGSFSVVEKLLAKGADARANLSVQKDYCWQGHGPTPLHIALDTDTFYGRKGSALDAGRLKIAAMLVEHGADVKGVANRITLNDVPKFEGFEELWDSLRAGVTEDGEKI</sequence>
<dbReference type="Gene3D" id="1.25.40.20">
    <property type="entry name" value="Ankyrin repeat-containing domain"/>
    <property type="match status" value="2"/>
</dbReference>
<evidence type="ECO:0000256" key="2">
    <source>
        <dbReference type="ARBA" id="ARBA00023043"/>
    </source>
</evidence>
<proteinExistence type="predicted"/>
<dbReference type="InterPro" id="IPR050745">
    <property type="entry name" value="Multifunctional_regulatory"/>
</dbReference>
<evidence type="ECO:0000256" key="3">
    <source>
        <dbReference type="PROSITE-ProRule" id="PRU00023"/>
    </source>
</evidence>
<dbReference type="Pfam" id="PF00023">
    <property type="entry name" value="Ank"/>
    <property type="match status" value="1"/>
</dbReference>
<feature type="repeat" description="ANK" evidence="3">
    <location>
        <begin position="245"/>
        <end position="277"/>
    </location>
</feature>
<keyword evidence="5" id="KW-1185">Reference proteome</keyword>
<keyword evidence="2 3" id="KW-0040">ANK repeat</keyword>
<dbReference type="STRING" id="1314674.A0A0D7BTA7"/>
<accession>A0A0D7BTA7</accession>
<evidence type="ECO:0000313" key="5">
    <source>
        <dbReference type="Proteomes" id="UP000054007"/>
    </source>
</evidence>
<dbReference type="Pfam" id="PF12796">
    <property type="entry name" value="Ank_2"/>
    <property type="match status" value="2"/>
</dbReference>
<dbReference type="Proteomes" id="UP000054007">
    <property type="component" value="Unassembled WGS sequence"/>
</dbReference>
<evidence type="ECO:0000256" key="1">
    <source>
        <dbReference type="ARBA" id="ARBA00022737"/>
    </source>
</evidence>
<dbReference type="EMBL" id="KN880436">
    <property type="protein sequence ID" value="KIY73404.1"/>
    <property type="molecule type" value="Genomic_DNA"/>
</dbReference>